<protein>
    <submittedName>
        <fullName evidence="2">Uncharacterized protein</fullName>
    </submittedName>
</protein>
<dbReference type="EMBL" id="JBHSAT010000023">
    <property type="protein sequence ID" value="MFC3878177.1"/>
    <property type="molecule type" value="Genomic_DNA"/>
</dbReference>
<keyword evidence="3" id="KW-1185">Reference proteome</keyword>
<feature type="transmembrane region" description="Helical" evidence="1">
    <location>
        <begin position="83"/>
        <end position="106"/>
    </location>
</feature>
<name>A0ABV8AJE5_9FLAO</name>
<keyword evidence="1" id="KW-1133">Transmembrane helix</keyword>
<evidence type="ECO:0000313" key="2">
    <source>
        <dbReference type="EMBL" id="MFC3878177.1"/>
    </source>
</evidence>
<feature type="transmembrane region" description="Helical" evidence="1">
    <location>
        <begin position="126"/>
        <end position="150"/>
    </location>
</feature>
<gene>
    <name evidence="2" type="ORF">ACFOSX_13135</name>
</gene>
<evidence type="ECO:0000313" key="3">
    <source>
        <dbReference type="Proteomes" id="UP001595812"/>
    </source>
</evidence>
<dbReference type="Proteomes" id="UP001595812">
    <property type="component" value="Unassembled WGS sequence"/>
</dbReference>
<proteinExistence type="predicted"/>
<sequence length="179" mass="19730">MKKFLLQNKRPIYGGLLTMLFVGIGIFSLGNLSGYEARNLLESSIPGINMLCNTVILGSATILALLLTVIGISAGLDAKLKDSFYFGIINVARFDTILFITAIVLFQMFNIPIVESENVPTNWYVTIYWLTLACSSFLSGFMVVVILMLYNTVGRVIRVAGLNQETSDIILDDADSEEE</sequence>
<evidence type="ECO:0000256" key="1">
    <source>
        <dbReference type="SAM" id="Phobius"/>
    </source>
</evidence>
<comment type="caution">
    <text evidence="2">The sequence shown here is derived from an EMBL/GenBank/DDBJ whole genome shotgun (WGS) entry which is preliminary data.</text>
</comment>
<feature type="transmembrane region" description="Helical" evidence="1">
    <location>
        <begin position="12"/>
        <end position="35"/>
    </location>
</feature>
<dbReference type="RefSeq" id="WP_386102036.1">
    <property type="nucleotide sequence ID" value="NZ_JBHSAT010000023.1"/>
</dbReference>
<reference evidence="3" key="1">
    <citation type="journal article" date="2019" name="Int. J. Syst. Evol. Microbiol.">
        <title>The Global Catalogue of Microorganisms (GCM) 10K type strain sequencing project: providing services to taxonomists for standard genome sequencing and annotation.</title>
        <authorList>
            <consortium name="The Broad Institute Genomics Platform"/>
            <consortium name="The Broad Institute Genome Sequencing Center for Infectious Disease"/>
            <person name="Wu L."/>
            <person name="Ma J."/>
        </authorList>
    </citation>
    <scope>NUCLEOTIDE SEQUENCE [LARGE SCALE GENOMIC DNA]</scope>
    <source>
        <strain evidence="3">CECT 8979</strain>
    </source>
</reference>
<keyword evidence="1" id="KW-0812">Transmembrane</keyword>
<organism evidence="2 3">
    <name type="scientific">Winogradskyella maritima</name>
    <dbReference type="NCBI Taxonomy" id="1517766"/>
    <lineage>
        <taxon>Bacteria</taxon>
        <taxon>Pseudomonadati</taxon>
        <taxon>Bacteroidota</taxon>
        <taxon>Flavobacteriia</taxon>
        <taxon>Flavobacteriales</taxon>
        <taxon>Flavobacteriaceae</taxon>
        <taxon>Winogradskyella</taxon>
    </lineage>
</organism>
<accession>A0ABV8AJE5</accession>
<feature type="transmembrane region" description="Helical" evidence="1">
    <location>
        <begin position="55"/>
        <end position="76"/>
    </location>
</feature>
<keyword evidence="1" id="KW-0472">Membrane</keyword>